<comment type="caution">
    <text evidence="2">The sequence shown here is derived from an EMBL/GenBank/DDBJ whole genome shotgun (WGS) entry which is preliminary data.</text>
</comment>
<protein>
    <submittedName>
        <fullName evidence="2">Uncharacterized protein</fullName>
    </submittedName>
</protein>
<feature type="compositionally biased region" description="Basic residues" evidence="1">
    <location>
        <begin position="164"/>
        <end position="173"/>
    </location>
</feature>
<feature type="compositionally biased region" description="Basic and acidic residues" evidence="1">
    <location>
        <begin position="145"/>
        <end position="163"/>
    </location>
</feature>
<feature type="compositionally biased region" description="Basic and acidic residues" evidence="1">
    <location>
        <begin position="78"/>
        <end position="90"/>
    </location>
</feature>
<feature type="region of interest" description="Disordered" evidence="1">
    <location>
        <begin position="43"/>
        <end position="173"/>
    </location>
</feature>
<evidence type="ECO:0000313" key="2">
    <source>
        <dbReference type="EMBL" id="KAJ8363766.1"/>
    </source>
</evidence>
<evidence type="ECO:0000313" key="3">
    <source>
        <dbReference type="Proteomes" id="UP001152622"/>
    </source>
</evidence>
<dbReference type="EMBL" id="JAINUF010000004">
    <property type="protein sequence ID" value="KAJ8363766.1"/>
    <property type="molecule type" value="Genomic_DNA"/>
</dbReference>
<sequence>MWSITFPHNKRRLNNETFVPGDFKGPVSSAGVRREIARVAQSARGCSGRPSVPVPAPRPRCSLPIPLFPGSRNGHASLSREEVTPHRESRSPSPSPVPVTVPSNAIPAPRRARTSAPLPGASTKARFSSSEGSTTRLHEPPFFGRAHEQRRCRFPGREREEGRKKKTGSCRVQARRGRTCLNMSAQERRETPTAWLTGTGQRAPPSAQMPHAALLWIIYPGTLGTPHNADHLRGHCPGSSSGTF</sequence>
<proteinExistence type="predicted"/>
<keyword evidence="3" id="KW-1185">Reference proteome</keyword>
<gene>
    <name evidence="2" type="ORF">SKAU_G00125970</name>
</gene>
<evidence type="ECO:0000256" key="1">
    <source>
        <dbReference type="SAM" id="MobiDB-lite"/>
    </source>
</evidence>
<dbReference type="AlphaFoldDB" id="A0A9Q1FQ09"/>
<reference evidence="2" key="1">
    <citation type="journal article" date="2023" name="Science">
        <title>Genome structures resolve the early diversification of teleost fishes.</title>
        <authorList>
            <person name="Parey E."/>
            <person name="Louis A."/>
            <person name="Montfort J."/>
            <person name="Bouchez O."/>
            <person name="Roques C."/>
            <person name="Iampietro C."/>
            <person name="Lluch J."/>
            <person name="Castinel A."/>
            <person name="Donnadieu C."/>
            <person name="Desvignes T."/>
            <person name="Floi Bucao C."/>
            <person name="Jouanno E."/>
            <person name="Wen M."/>
            <person name="Mejri S."/>
            <person name="Dirks R."/>
            <person name="Jansen H."/>
            <person name="Henkel C."/>
            <person name="Chen W.J."/>
            <person name="Zahm M."/>
            <person name="Cabau C."/>
            <person name="Klopp C."/>
            <person name="Thompson A.W."/>
            <person name="Robinson-Rechavi M."/>
            <person name="Braasch I."/>
            <person name="Lecointre G."/>
            <person name="Bobe J."/>
            <person name="Postlethwait J.H."/>
            <person name="Berthelot C."/>
            <person name="Roest Crollius H."/>
            <person name="Guiguen Y."/>
        </authorList>
    </citation>
    <scope>NUCLEOTIDE SEQUENCE</scope>
    <source>
        <strain evidence="2">WJC10195</strain>
    </source>
</reference>
<organism evidence="2 3">
    <name type="scientific">Synaphobranchus kaupii</name>
    <name type="common">Kaup's arrowtooth eel</name>
    <dbReference type="NCBI Taxonomy" id="118154"/>
    <lineage>
        <taxon>Eukaryota</taxon>
        <taxon>Metazoa</taxon>
        <taxon>Chordata</taxon>
        <taxon>Craniata</taxon>
        <taxon>Vertebrata</taxon>
        <taxon>Euteleostomi</taxon>
        <taxon>Actinopterygii</taxon>
        <taxon>Neopterygii</taxon>
        <taxon>Teleostei</taxon>
        <taxon>Anguilliformes</taxon>
        <taxon>Synaphobranchidae</taxon>
        <taxon>Synaphobranchus</taxon>
    </lineage>
</organism>
<feature type="compositionally biased region" description="Polar residues" evidence="1">
    <location>
        <begin position="125"/>
        <end position="135"/>
    </location>
</feature>
<dbReference type="Proteomes" id="UP001152622">
    <property type="component" value="Chromosome 4"/>
</dbReference>
<accession>A0A9Q1FQ09</accession>
<name>A0A9Q1FQ09_SYNKA</name>